<dbReference type="Pfam" id="PF12920">
    <property type="entry name" value="TcdA_TcdB_pore"/>
    <property type="match status" value="1"/>
</dbReference>
<dbReference type="RefSeq" id="WP_151152937.1">
    <property type="nucleotide sequence ID" value="NZ_VZPQ01000490.1"/>
</dbReference>
<proteinExistence type="predicted"/>
<dbReference type="Proteomes" id="UP000423257">
    <property type="component" value="Unassembled WGS sequence"/>
</dbReference>
<dbReference type="InterPro" id="IPR024769">
    <property type="entry name" value="TcdA/TcdB_pore_forming"/>
</dbReference>
<name>A0A6H9S2R2_9PSED</name>
<reference evidence="2 3" key="1">
    <citation type="submission" date="2019-09" db="EMBL/GenBank/DDBJ databases">
        <title>Draft genome sequences of 48 bacterial type strains from the CCUG.</title>
        <authorList>
            <person name="Tunovic T."/>
            <person name="Pineiro-Iglesias B."/>
            <person name="Unosson C."/>
            <person name="Inganas E."/>
            <person name="Ohlen M."/>
            <person name="Cardew S."/>
            <person name="Jensie-Markopoulos S."/>
            <person name="Salva-Serra F."/>
            <person name="Jaen-Luchoro D."/>
            <person name="Karlsson R."/>
            <person name="Svensson-Stadler L."/>
            <person name="Chun J."/>
            <person name="Moore E."/>
        </authorList>
    </citation>
    <scope>NUCLEOTIDE SEQUENCE [LARGE SCALE GENOMIC DNA]</scope>
    <source>
        <strain evidence="2 3">CCUG 51524</strain>
    </source>
</reference>
<accession>A0A6H9S2R2</accession>
<dbReference type="AlphaFoldDB" id="A0A6H9S2R2"/>
<feature type="non-terminal residue" evidence="2">
    <location>
        <position position="1"/>
    </location>
</feature>
<evidence type="ECO:0000313" key="2">
    <source>
        <dbReference type="EMBL" id="KAB0545237.1"/>
    </source>
</evidence>
<sequence>ARRLEKRQADGTWLFLFSFYSFPSDYILNRLSPVYGETVIRVYLDAVERTLVVPVMPEAWQGKLSYWLRGADSRCTVTLNPGVDISLVSPNLMYCRWVLQASWANDRDIRIEPSGELYIGTVHVSRVGQQEVLIRTADQLFRVPQGKRQLDILEQTAPEGLDEQA</sequence>
<organism evidence="2 3">
    <name type="scientific">Pseudomonas palleroniana</name>
    <dbReference type="NCBI Taxonomy" id="191390"/>
    <lineage>
        <taxon>Bacteria</taxon>
        <taxon>Pseudomonadati</taxon>
        <taxon>Pseudomonadota</taxon>
        <taxon>Gammaproteobacteria</taxon>
        <taxon>Pseudomonadales</taxon>
        <taxon>Pseudomonadaceae</taxon>
        <taxon>Pseudomonas</taxon>
    </lineage>
</organism>
<comment type="caution">
    <text evidence="2">The sequence shown here is derived from an EMBL/GenBank/DDBJ whole genome shotgun (WGS) entry which is preliminary data.</text>
</comment>
<evidence type="ECO:0000259" key="1">
    <source>
        <dbReference type="Pfam" id="PF12920"/>
    </source>
</evidence>
<gene>
    <name evidence="2" type="ORF">F7R03_30565</name>
</gene>
<feature type="domain" description="TcdA/TcdB toxin pore forming" evidence="1">
    <location>
        <begin position="14"/>
        <end position="132"/>
    </location>
</feature>
<protein>
    <recommendedName>
        <fullName evidence="1">TcdA/TcdB toxin pore forming domain-containing protein</fullName>
    </recommendedName>
</protein>
<evidence type="ECO:0000313" key="3">
    <source>
        <dbReference type="Proteomes" id="UP000423257"/>
    </source>
</evidence>
<feature type="non-terminal residue" evidence="2">
    <location>
        <position position="165"/>
    </location>
</feature>
<dbReference type="EMBL" id="VZPQ01000490">
    <property type="protein sequence ID" value="KAB0545237.1"/>
    <property type="molecule type" value="Genomic_DNA"/>
</dbReference>